<keyword evidence="2" id="KW-0813">Transport</keyword>
<dbReference type="Pfam" id="PF01235">
    <property type="entry name" value="Na_Ala_symp"/>
    <property type="match status" value="1"/>
</dbReference>
<evidence type="ECO:0000256" key="2">
    <source>
        <dbReference type="ARBA" id="ARBA00022448"/>
    </source>
</evidence>
<comment type="subcellular location">
    <subcellularLocation>
        <location evidence="1">Cell membrane</location>
        <topology evidence="1">Multi-pass membrane protein</topology>
    </subcellularLocation>
</comment>
<evidence type="ECO:0000256" key="7">
    <source>
        <dbReference type="SAM" id="Phobius"/>
    </source>
</evidence>
<keyword evidence="5 7" id="KW-1133">Transmembrane helix</keyword>
<evidence type="ECO:0000256" key="5">
    <source>
        <dbReference type="ARBA" id="ARBA00022989"/>
    </source>
</evidence>
<keyword evidence="6 7" id="KW-0472">Membrane</keyword>
<feature type="transmembrane region" description="Helical" evidence="7">
    <location>
        <begin position="96"/>
        <end position="120"/>
    </location>
</feature>
<feature type="transmembrane region" description="Helical" evidence="7">
    <location>
        <begin position="397"/>
        <end position="415"/>
    </location>
</feature>
<dbReference type="PRINTS" id="PR00175">
    <property type="entry name" value="NAALASMPORT"/>
</dbReference>
<feature type="transmembrane region" description="Helical" evidence="7">
    <location>
        <begin position="421"/>
        <end position="440"/>
    </location>
</feature>
<keyword evidence="3" id="KW-1003">Cell membrane</keyword>
<dbReference type="InterPro" id="IPR001463">
    <property type="entry name" value="Na/Ala_symport"/>
</dbReference>
<feature type="transmembrane region" description="Helical" evidence="7">
    <location>
        <begin position="148"/>
        <end position="170"/>
    </location>
</feature>
<feature type="transmembrane region" description="Helical" evidence="7">
    <location>
        <begin position="248"/>
        <end position="272"/>
    </location>
</feature>
<protein>
    <recommendedName>
        <fullName evidence="9">Amino acid carrier protein</fullName>
    </recommendedName>
</protein>
<feature type="transmembrane region" description="Helical" evidence="7">
    <location>
        <begin position="190"/>
        <end position="210"/>
    </location>
</feature>
<sequence>VEQVEQIVIDFADVAWSYLLYLLIGGGAFLLGFSRLIPFRYFKHSIDIIRGKFDDRDEPGDITHFQALVSALAATIGMGNISGVAIAITVGGPGAIFWMWISALVGIATKFFTCSLSIMYRGQDNKGHTQGGPMYVVAEGLGKSWKPLASLFCVAGVVGCLPILQVNQLVQVIRDVIFVPIGMTDSVEHFWFDFGAGVVLVMLVGIVIFGGISRIADVASRVVPAMVILYMACALWVILVNLDDVPQYLGLIITDAFSGQAVAGGAIGTVIVTGVRRAAFSNEAGIGTESLAHGAAKTREPVREGLVAMLEPVIDTMIVCTCTALIILITGVWQTSSENGVTLTANAFESAMPGIGSYLLIICVVFFSTSTIFTYSYYGTKCLGFLIGTERQGIYNIFYVGCIIVAAVTSMDAAVALVDGMFALMAIPTMVSTLLLAPRVMRALRDYIARCHPLHNGYGEAPAHEVEQTN</sequence>
<feature type="transmembrane region" description="Helical" evidence="7">
    <location>
        <begin position="313"/>
        <end position="335"/>
    </location>
</feature>
<feature type="transmembrane region" description="Helical" evidence="7">
    <location>
        <begin position="18"/>
        <end position="42"/>
    </location>
</feature>
<feature type="non-terminal residue" evidence="8">
    <location>
        <position position="1"/>
    </location>
</feature>
<proteinExistence type="predicted"/>
<dbReference type="GO" id="GO:0005886">
    <property type="term" value="C:plasma membrane"/>
    <property type="evidence" value="ECO:0007669"/>
    <property type="project" value="UniProtKB-SubCell"/>
</dbReference>
<name>A0A381W1Y8_9ZZZZ</name>
<feature type="transmembrane region" description="Helical" evidence="7">
    <location>
        <begin position="355"/>
        <end position="377"/>
    </location>
</feature>
<accession>A0A381W1Y8</accession>
<feature type="transmembrane region" description="Helical" evidence="7">
    <location>
        <begin position="222"/>
        <end position="242"/>
    </location>
</feature>
<evidence type="ECO:0000256" key="4">
    <source>
        <dbReference type="ARBA" id="ARBA00022692"/>
    </source>
</evidence>
<feature type="transmembrane region" description="Helical" evidence="7">
    <location>
        <begin position="63"/>
        <end position="90"/>
    </location>
</feature>
<dbReference type="EMBL" id="UINC01010469">
    <property type="protein sequence ID" value="SVA46550.1"/>
    <property type="molecule type" value="Genomic_DNA"/>
</dbReference>
<evidence type="ECO:0000313" key="8">
    <source>
        <dbReference type="EMBL" id="SVA46550.1"/>
    </source>
</evidence>
<dbReference type="PANTHER" id="PTHR30330">
    <property type="entry name" value="AGSS FAMILY TRANSPORTER, SODIUM-ALANINE"/>
    <property type="match status" value="1"/>
</dbReference>
<gene>
    <name evidence="8" type="ORF">METZ01_LOCUS99404</name>
</gene>
<evidence type="ECO:0000256" key="1">
    <source>
        <dbReference type="ARBA" id="ARBA00004651"/>
    </source>
</evidence>
<dbReference type="Gene3D" id="1.20.1740.10">
    <property type="entry name" value="Amino acid/polyamine transporter I"/>
    <property type="match status" value="1"/>
</dbReference>
<dbReference type="GO" id="GO:0005283">
    <property type="term" value="F:amino acid:sodium symporter activity"/>
    <property type="evidence" value="ECO:0007669"/>
    <property type="project" value="InterPro"/>
</dbReference>
<evidence type="ECO:0008006" key="9">
    <source>
        <dbReference type="Google" id="ProtNLM"/>
    </source>
</evidence>
<evidence type="ECO:0000256" key="6">
    <source>
        <dbReference type="ARBA" id="ARBA00023136"/>
    </source>
</evidence>
<evidence type="ECO:0000256" key="3">
    <source>
        <dbReference type="ARBA" id="ARBA00022475"/>
    </source>
</evidence>
<reference evidence="8" key="1">
    <citation type="submission" date="2018-05" db="EMBL/GenBank/DDBJ databases">
        <authorList>
            <person name="Lanie J.A."/>
            <person name="Ng W.-L."/>
            <person name="Kazmierczak K.M."/>
            <person name="Andrzejewski T.M."/>
            <person name="Davidsen T.M."/>
            <person name="Wayne K.J."/>
            <person name="Tettelin H."/>
            <person name="Glass J.I."/>
            <person name="Rusch D."/>
            <person name="Podicherti R."/>
            <person name="Tsui H.-C.T."/>
            <person name="Winkler M.E."/>
        </authorList>
    </citation>
    <scope>NUCLEOTIDE SEQUENCE</scope>
</reference>
<dbReference type="PANTHER" id="PTHR30330:SF3">
    <property type="entry name" value="TRANSCRIPTIONAL REGULATOR, LRP FAMILY"/>
    <property type="match status" value="1"/>
</dbReference>
<dbReference type="NCBIfam" id="TIGR00835">
    <property type="entry name" value="agcS"/>
    <property type="match status" value="1"/>
</dbReference>
<organism evidence="8">
    <name type="scientific">marine metagenome</name>
    <dbReference type="NCBI Taxonomy" id="408172"/>
    <lineage>
        <taxon>unclassified sequences</taxon>
        <taxon>metagenomes</taxon>
        <taxon>ecological metagenomes</taxon>
    </lineage>
</organism>
<dbReference type="AlphaFoldDB" id="A0A381W1Y8"/>
<keyword evidence="4 7" id="KW-0812">Transmembrane</keyword>
<dbReference type="PROSITE" id="PS00873">
    <property type="entry name" value="NA_ALANINE_SYMP"/>
    <property type="match status" value="1"/>
</dbReference>